<dbReference type="EMBL" id="MCFG01000116">
    <property type="protein sequence ID" value="ORX81553.1"/>
    <property type="molecule type" value="Genomic_DNA"/>
</dbReference>
<protein>
    <recommendedName>
        <fullName evidence="12">Isoleucine--tRNA ligase, cytoplasmic</fullName>
        <ecNumber evidence="3">6.1.1.5</ecNumber>
    </recommendedName>
    <alternativeName>
        <fullName evidence="10">Isoleucyl-tRNA synthetase</fullName>
    </alternativeName>
    <alternativeName>
        <fullName evidence="13">Probable isoleucine--tRNA ligase, cytoplasmic</fullName>
    </alternativeName>
</protein>
<evidence type="ECO:0000256" key="7">
    <source>
        <dbReference type="ARBA" id="ARBA00022840"/>
    </source>
</evidence>
<dbReference type="NCBIfam" id="TIGR00392">
    <property type="entry name" value="ileS"/>
    <property type="match status" value="1"/>
</dbReference>
<dbReference type="InterPro" id="IPR009080">
    <property type="entry name" value="tRNAsynth_Ia_anticodon-bd"/>
</dbReference>
<dbReference type="SUPFAM" id="SSF52374">
    <property type="entry name" value="Nucleotidylyl transferase"/>
    <property type="match status" value="1"/>
</dbReference>
<dbReference type="GO" id="GO:0005524">
    <property type="term" value="F:ATP binding"/>
    <property type="evidence" value="ECO:0007669"/>
    <property type="project" value="UniProtKB-KW"/>
</dbReference>
<evidence type="ECO:0000256" key="6">
    <source>
        <dbReference type="ARBA" id="ARBA00022741"/>
    </source>
</evidence>
<keyword evidence="5 14" id="KW-0436">Ligase</keyword>
<dbReference type="OrthoDB" id="1706657at2759"/>
<keyword evidence="9 14" id="KW-0030">Aminoacyl-tRNA synthetase</keyword>
<dbReference type="FunFam" id="3.40.50.620:FF:000023">
    <property type="entry name" value="Isoleucyl-tRNA synthetase,cytoplasmic"/>
    <property type="match status" value="1"/>
</dbReference>
<name>A0A1Y1X6Y4_9FUNG</name>
<dbReference type="PANTHER" id="PTHR42780">
    <property type="entry name" value="SOLEUCYL-TRNA SYNTHETASE"/>
    <property type="match status" value="1"/>
</dbReference>
<evidence type="ECO:0000256" key="3">
    <source>
        <dbReference type="ARBA" id="ARBA00013165"/>
    </source>
</evidence>
<dbReference type="SUPFAM" id="SSF50677">
    <property type="entry name" value="ValRS/IleRS/LeuRS editing domain"/>
    <property type="match status" value="1"/>
</dbReference>
<dbReference type="InterPro" id="IPR002300">
    <property type="entry name" value="aa-tRNA-synth_Ia"/>
</dbReference>
<dbReference type="Proteomes" id="UP000193944">
    <property type="component" value="Unassembled WGS sequence"/>
</dbReference>
<dbReference type="AlphaFoldDB" id="A0A1Y1X6Y4"/>
<dbReference type="InterPro" id="IPR014729">
    <property type="entry name" value="Rossmann-like_a/b/a_fold"/>
</dbReference>
<proteinExistence type="inferred from homology"/>
<dbReference type="GO" id="GO:0002161">
    <property type="term" value="F:aminoacyl-tRNA deacylase activity"/>
    <property type="evidence" value="ECO:0007669"/>
    <property type="project" value="InterPro"/>
</dbReference>
<comment type="subcellular location">
    <subcellularLocation>
        <location evidence="1">Cytoplasm</location>
    </subcellularLocation>
</comment>
<organism evidence="17 18">
    <name type="scientific">Anaeromyces robustus</name>
    <dbReference type="NCBI Taxonomy" id="1754192"/>
    <lineage>
        <taxon>Eukaryota</taxon>
        <taxon>Fungi</taxon>
        <taxon>Fungi incertae sedis</taxon>
        <taxon>Chytridiomycota</taxon>
        <taxon>Chytridiomycota incertae sedis</taxon>
        <taxon>Neocallimastigomycetes</taxon>
        <taxon>Neocallimastigales</taxon>
        <taxon>Neocallimastigaceae</taxon>
        <taxon>Anaeromyces</taxon>
    </lineage>
</organism>
<keyword evidence="4" id="KW-0963">Cytoplasm</keyword>
<dbReference type="Gene3D" id="1.10.730.10">
    <property type="entry name" value="Isoleucyl-tRNA Synthetase, Domain 1"/>
    <property type="match status" value="1"/>
</dbReference>
<dbReference type="GO" id="GO:0006428">
    <property type="term" value="P:isoleucyl-tRNA aminoacylation"/>
    <property type="evidence" value="ECO:0007669"/>
    <property type="project" value="EnsemblFungi"/>
</dbReference>
<evidence type="ECO:0000313" key="18">
    <source>
        <dbReference type="Proteomes" id="UP000193944"/>
    </source>
</evidence>
<evidence type="ECO:0000313" key="17">
    <source>
        <dbReference type="EMBL" id="ORX81553.1"/>
    </source>
</evidence>
<dbReference type="GO" id="GO:0005829">
    <property type="term" value="C:cytosol"/>
    <property type="evidence" value="ECO:0007669"/>
    <property type="project" value="EnsemblFungi"/>
</dbReference>
<dbReference type="InterPro" id="IPR013155">
    <property type="entry name" value="M/V/L/I-tRNA-synth_anticd-bd"/>
</dbReference>
<reference evidence="17 18" key="2">
    <citation type="submission" date="2016-08" db="EMBL/GenBank/DDBJ databases">
        <title>Pervasive Adenine N6-methylation of Active Genes in Fungi.</title>
        <authorList>
            <consortium name="DOE Joint Genome Institute"/>
            <person name="Mondo S.J."/>
            <person name="Dannebaum R.O."/>
            <person name="Kuo R.C."/>
            <person name="Labutti K."/>
            <person name="Haridas S."/>
            <person name="Kuo A."/>
            <person name="Salamov A."/>
            <person name="Ahrendt S.R."/>
            <person name="Lipzen A."/>
            <person name="Sullivan W."/>
            <person name="Andreopoulos W.B."/>
            <person name="Clum A."/>
            <person name="Lindquist E."/>
            <person name="Daum C."/>
            <person name="Ramamoorthy G.K."/>
            <person name="Gryganskyi A."/>
            <person name="Culley D."/>
            <person name="Magnuson J.K."/>
            <person name="James T.Y."/>
            <person name="O'Malley M.A."/>
            <person name="Stajich J.E."/>
            <person name="Spatafora J.W."/>
            <person name="Visel A."/>
            <person name="Grigoriev I.V."/>
        </authorList>
    </citation>
    <scope>NUCLEOTIDE SEQUENCE [LARGE SCALE GENOMIC DNA]</scope>
    <source>
        <strain evidence="17 18">S4</strain>
    </source>
</reference>
<keyword evidence="8 14" id="KW-0648">Protein biosynthesis</keyword>
<dbReference type="InterPro" id="IPR009008">
    <property type="entry name" value="Val/Leu/Ile-tRNA-synth_edit"/>
</dbReference>
<dbReference type="Gene3D" id="3.40.50.620">
    <property type="entry name" value="HUPs"/>
    <property type="match status" value="2"/>
</dbReference>
<dbReference type="Pfam" id="PF08264">
    <property type="entry name" value="Anticodon_1"/>
    <property type="match status" value="1"/>
</dbReference>
<evidence type="ECO:0000256" key="14">
    <source>
        <dbReference type="RuleBase" id="RU363035"/>
    </source>
</evidence>
<dbReference type="GO" id="GO:0000049">
    <property type="term" value="F:tRNA binding"/>
    <property type="evidence" value="ECO:0007669"/>
    <property type="project" value="InterPro"/>
</dbReference>
<dbReference type="InterPro" id="IPR002301">
    <property type="entry name" value="Ile-tRNA-ligase"/>
</dbReference>
<evidence type="ECO:0000259" key="15">
    <source>
        <dbReference type="Pfam" id="PF00133"/>
    </source>
</evidence>
<dbReference type="InterPro" id="IPR023586">
    <property type="entry name" value="Ile-tRNA-ligase_type2"/>
</dbReference>
<comment type="similarity">
    <text evidence="2 14">Belongs to the class-I aminoacyl-tRNA synthetase family.</text>
</comment>
<dbReference type="Pfam" id="PF00133">
    <property type="entry name" value="tRNA-synt_1"/>
    <property type="match status" value="1"/>
</dbReference>
<dbReference type="FunFam" id="3.90.740.10:FF:000044">
    <property type="entry name" value="Isoleucine--tRNA ligase"/>
    <property type="match status" value="1"/>
</dbReference>
<dbReference type="InterPro" id="IPR001412">
    <property type="entry name" value="aa-tRNA-synth_I_CS"/>
</dbReference>
<evidence type="ECO:0000256" key="12">
    <source>
        <dbReference type="ARBA" id="ARBA00069879"/>
    </source>
</evidence>
<dbReference type="FunFam" id="1.10.730.10:FF:000004">
    <property type="entry name" value="Isoleucyl-tRNA synthetase, cytoplasmic"/>
    <property type="match status" value="1"/>
</dbReference>
<dbReference type="PROSITE" id="PS00178">
    <property type="entry name" value="AA_TRNA_LIGASE_I"/>
    <property type="match status" value="1"/>
</dbReference>
<evidence type="ECO:0000256" key="4">
    <source>
        <dbReference type="ARBA" id="ARBA00022490"/>
    </source>
</evidence>
<dbReference type="GO" id="GO:0004822">
    <property type="term" value="F:isoleucine-tRNA ligase activity"/>
    <property type="evidence" value="ECO:0007669"/>
    <property type="project" value="UniProtKB-EC"/>
</dbReference>
<evidence type="ECO:0000256" key="11">
    <source>
        <dbReference type="ARBA" id="ARBA00048359"/>
    </source>
</evidence>
<evidence type="ECO:0000259" key="16">
    <source>
        <dbReference type="Pfam" id="PF08264"/>
    </source>
</evidence>
<feature type="domain" description="Aminoacyl-tRNA synthetase class Ia" evidence="15">
    <location>
        <begin position="20"/>
        <end position="642"/>
    </location>
</feature>
<dbReference type="PANTHER" id="PTHR42780:SF1">
    <property type="entry name" value="ISOLEUCINE--TRNA LIGASE, CYTOPLASMIC"/>
    <property type="match status" value="1"/>
</dbReference>
<dbReference type="SUPFAM" id="SSF47323">
    <property type="entry name" value="Anticodon-binding domain of a subclass of class I aminoacyl-tRNA synthetases"/>
    <property type="match status" value="1"/>
</dbReference>
<evidence type="ECO:0000256" key="1">
    <source>
        <dbReference type="ARBA" id="ARBA00004496"/>
    </source>
</evidence>
<dbReference type="PRINTS" id="PR00984">
    <property type="entry name" value="TRNASYNTHILE"/>
</dbReference>
<keyword evidence="6 14" id="KW-0547">Nucleotide-binding</keyword>
<dbReference type="Pfam" id="PF19302">
    <property type="entry name" value="DUF5915"/>
    <property type="match status" value="1"/>
</dbReference>
<feature type="domain" description="Methionyl/Valyl/Leucyl/Isoleucyl-tRNA synthetase anticodon-binding" evidence="16">
    <location>
        <begin position="698"/>
        <end position="853"/>
    </location>
</feature>
<dbReference type="CDD" id="cd00818">
    <property type="entry name" value="IleRS_core"/>
    <property type="match status" value="1"/>
</dbReference>
<dbReference type="CDD" id="cd07961">
    <property type="entry name" value="Anticodon_Ia_Ile_ABEc"/>
    <property type="match status" value="1"/>
</dbReference>
<reference evidence="17 18" key="1">
    <citation type="submission" date="2016-08" db="EMBL/GenBank/DDBJ databases">
        <title>A Parts List for Fungal Cellulosomes Revealed by Comparative Genomics.</title>
        <authorList>
            <consortium name="DOE Joint Genome Institute"/>
            <person name="Haitjema C.H."/>
            <person name="Gilmore S.P."/>
            <person name="Henske J.K."/>
            <person name="Solomon K.V."/>
            <person name="De Groot R."/>
            <person name="Kuo A."/>
            <person name="Mondo S.J."/>
            <person name="Salamov A.A."/>
            <person name="Labutti K."/>
            <person name="Zhao Z."/>
            <person name="Chiniquy J."/>
            <person name="Barry K."/>
            <person name="Brewer H.M."/>
            <person name="Purvine S.O."/>
            <person name="Wright A.T."/>
            <person name="Boxma B."/>
            <person name="Van Alen T."/>
            <person name="Hackstein J.H."/>
            <person name="Baker S.E."/>
            <person name="Grigoriev I.V."/>
            <person name="O'Malley M.A."/>
        </authorList>
    </citation>
    <scope>NUCLEOTIDE SEQUENCE [LARGE SCALE GENOMIC DNA]</scope>
    <source>
        <strain evidence="17 18">S4</strain>
    </source>
</reference>
<evidence type="ECO:0000256" key="8">
    <source>
        <dbReference type="ARBA" id="ARBA00022917"/>
    </source>
</evidence>
<evidence type="ECO:0000256" key="2">
    <source>
        <dbReference type="ARBA" id="ARBA00005594"/>
    </source>
</evidence>
<sequence length="1075" mass="124259">MPELQEVPANISFPKSEEETLKFWEEIKAFETSLKMSEGKPAFTFYDGPPFATGLPHYGHLLAGTIKDVVTRYAHQTGHYVERRFGWDCHGLPVEYEIDKKLGIKHKEDVLAMGIDKYNAECRSIVMRYSSEWEHTVKRIGRWIDFKNGYKTLNTPYMETIWWVFKQLFDKGQVYHGFKIMPYSTVCATPLSNFEANQNYKDVVDPAVTIAFPLVDEPEVSVLAWTTTPWTLPSNLALCVNEDFEYVKIKDGETGSVWILLEKRLDVLYKNVKKAKFEILEKIKGKDLVGKKYVPLFNYFTDNENAFRIVSDGYVTDDSGTGIVHQAPGFGEDDFRVCIAHGIVKKDDVKSIPCPVDANGRFIEPVHDYVGVHVKEADKAIIKKIKADGRLIRQSQITHSYPLCWRSNSPLIYRAIPSWYVRVENIVDKLLKNNEETYWVPDFVKEKRFANWLANAHDWSVSRNRYWGTPIPLWISDDFEEIVCIGSIKELEELSGVSNITDIHRDKIDHITIPSKMGKGELHRVEEVFDCWFESGSMPYAQQHYPFENKDKFEANFPADFIAEGLDQTRGWFYTLLVLSTHLFDRPPFKNLIVNGLVLAADGKKMSKSLKNYPDPTNIIDGYGADALRLYLINSPVVRAEPLKFKEEGVKDLIARVFLPWYNAYRFFVNQVFLAKKEFNLDFKYNPHRDIKGTNVMDRWILASCQSLIKFVKQEMAAYRLYTVVPRLLKLVDELTNWYVRFNRNRLKGENGVEDCEAALNTLFEVLYTLCRTMSPFTPFMTELMYQNLKNVMPEPKEGEDVRSIHFISFPEPNEDYIDSDIERTVSRMQNVIELGRVIREKNTLPLKTPLRELVVVSTDPQYIEDVKSLESYIVQELNIRTLTVTSDEEKYGVKYRIEPDHRVLGQKLKKAYPPIRKALANFSSQDAKDFLKTKSVTINDVVLTDEDLNVNRYVDAKEDSHFKSGFDREVIVLLDTELDESLIQEGLAREVINRVQRLRKKALLAQTDEVNYHIKIIEDADNQIKNVLESQKEYLNKSLKQDINDISTRSASANIIAEEEQEVNGSKFLLSLSK</sequence>
<accession>A0A1Y1X6Y4</accession>
<dbReference type="InterPro" id="IPR033709">
    <property type="entry name" value="Anticodon_Ile_ABEc"/>
</dbReference>
<evidence type="ECO:0000256" key="9">
    <source>
        <dbReference type="ARBA" id="ARBA00023146"/>
    </source>
</evidence>
<comment type="caution">
    <text evidence="17">The sequence shown here is derived from an EMBL/GenBank/DDBJ whole genome shotgun (WGS) entry which is preliminary data.</text>
</comment>
<keyword evidence="18" id="KW-1185">Reference proteome</keyword>
<gene>
    <name evidence="17" type="ORF">BCR32DRAFT_293227</name>
</gene>
<dbReference type="EC" id="6.1.1.5" evidence="3"/>
<evidence type="ECO:0000256" key="5">
    <source>
        <dbReference type="ARBA" id="ARBA00022598"/>
    </source>
</evidence>
<evidence type="ECO:0000256" key="10">
    <source>
        <dbReference type="ARBA" id="ARBA00032665"/>
    </source>
</evidence>
<comment type="catalytic activity">
    <reaction evidence="11">
        <text>tRNA(Ile) + L-isoleucine + ATP = L-isoleucyl-tRNA(Ile) + AMP + diphosphate</text>
        <dbReference type="Rhea" id="RHEA:11060"/>
        <dbReference type="Rhea" id="RHEA-COMP:9666"/>
        <dbReference type="Rhea" id="RHEA-COMP:9695"/>
        <dbReference type="ChEBI" id="CHEBI:30616"/>
        <dbReference type="ChEBI" id="CHEBI:33019"/>
        <dbReference type="ChEBI" id="CHEBI:58045"/>
        <dbReference type="ChEBI" id="CHEBI:78442"/>
        <dbReference type="ChEBI" id="CHEBI:78528"/>
        <dbReference type="ChEBI" id="CHEBI:456215"/>
        <dbReference type="EC" id="6.1.1.5"/>
    </reaction>
</comment>
<dbReference type="STRING" id="1754192.A0A1Y1X6Y4"/>
<dbReference type="HAMAP" id="MF_02003">
    <property type="entry name" value="Ile_tRNA_synth_type2"/>
    <property type="match status" value="1"/>
</dbReference>
<dbReference type="FunFam" id="3.40.50.620:FF:000050">
    <property type="entry name" value="Isoleucyl-tRNA synthetase,cytoplasmic"/>
    <property type="match status" value="1"/>
</dbReference>
<keyword evidence="7 14" id="KW-0067">ATP-binding</keyword>
<evidence type="ECO:0000256" key="13">
    <source>
        <dbReference type="ARBA" id="ARBA00072822"/>
    </source>
</evidence>
<dbReference type="GO" id="GO:1990825">
    <property type="term" value="F:sequence-specific mRNA binding"/>
    <property type="evidence" value="ECO:0007669"/>
    <property type="project" value="EnsemblFungi"/>
</dbReference>